<gene>
    <name evidence="7 8" type="primary">uxaC</name>
    <name evidence="8" type="ORF">ON753_23230</name>
</gene>
<keyword evidence="6 7" id="KW-0413">Isomerase</keyword>
<evidence type="ECO:0000313" key="8">
    <source>
        <dbReference type="EMBL" id="MCX2725239.1"/>
    </source>
</evidence>
<evidence type="ECO:0000256" key="1">
    <source>
        <dbReference type="ARBA" id="ARBA00001165"/>
    </source>
</evidence>
<evidence type="ECO:0000256" key="5">
    <source>
        <dbReference type="ARBA" id="ARBA00020555"/>
    </source>
</evidence>
<dbReference type="InterPro" id="IPR003766">
    <property type="entry name" value="Uronate_isomerase"/>
</dbReference>
<keyword evidence="9" id="KW-1185">Reference proteome</keyword>
<comment type="pathway">
    <text evidence="2 7">Carbohydrate metabolism; pentose and glucuronate interconversion.</text>
</comment>
<comment type="catalytic activity">
    <reaction evidence="7">
        <text>aldehydo-D-galacturonate = keto-D-tagaturonate</text>
        <dbReference type="Rhea" id="RHEA:27702"/>
        <dbReference type="ChEBI" id="CHEBI:12952"/>
        <dbReference type="ChEBI" id="CHEBI:17886"/>
    </reaction>
</comment>
<dbReference type="GO" id="GO:0008880">
    <property type="term" value="F:glucuronate isomerase activity"/>
    <property type="evidence" value="ECO:0007669"/>
    <property type="project" value="UniProtKB-EC"/>
</dbReference>
<accession>A0ABT3R7Y2</accession>
<dbReference type="RefSeq" id="WP_265965997.1">
    <property type="nucleotide sequence ID" value="NZ_JAPEVI010000003.1"/>
</dbReference>
<dbReference type="Gene3D" id="3.20.20.140">
    <property type="entry name" value="Metal-dependent hydrolases"/>
    <property type="match status" value="1"/>
</dbReference>
<sequence>MTLGIADAPATAKDRLDPHRLFPADTASRTLALELYQTVRDLPIVSPHGHTDPRWYAENEAFPDPAQLFIVPDHYVFRMLCSQGIDLADLGVPRADGGWTETDSRKIWRTFAENFHLFRATPSRMWLEHSLQETFGWTKRISAQTADEAYDHIADCLTRPEFRPRALFERFNIEVIATTESPLDDLKWHRRIQESGWSGRVVTAYRPDAVLDPEFEGFEANVLEFGELTGETTTTWQGYLNAHRNRRAYFKSFGATSSDHGHATARTENLSAARAEALFQKALKGVCTPEEADAFRGHMLTEMARMSLEDDLVLQIHPGSYRNHSDPIRNAFGRDKGFDIPTQTNYVDALKPLLDAVGLEKKLSVILFTLDETAYSRELAPLAGVYPVLKLGPAWWFYDSPEGMRRFRELTTETAGFYNTVGFNDDTRAFCSIPARHDVARRVDCAYLASLVTSGRLDEDEAYEVAHDLTYRLVKQAYRL</sequence>
<organism evidence="8 9">
    <name type="scientific">Roseibium salinum</name>
    <dbReference type="NCBI Taxonomy" id="1604349"/>
    <lineage>
        <taxon>Bacteria</taxon>
        <taxon>Pseudomonadati</taxon>
        <taxon>Pseudomonadota</taxon>
        <taxon>Alphaproteobacteria</taxon>
        <taxon>Hyphomicrobiales</taxon>
        <taxon>Stappiaceae</taxon>
        <taxon>Roseibium</taxon>
    </lineage>
</organism>
<dbReference type="EC" id="5.3.1.12" evidence="4 7"/>
<dbReference type="NCBIfam" id="NF002794">
    <property type="entry name" value="PRK02925.1"/>
    <property type="match status" value="1"/>
</dbReference>
<dbReference type="Proteomes" id="UP001300261">
    <property type="component" value="Unassembled WGS sequence"/>
</dbReference>
<name>A0ABT3R7Y2_9HYPH</name>
<evidence type="ECO:0000256" key="2">
    <source>
        <dbReference type="ARBA" id="ARBA00004892"/>
    </source>
</evidence>
<comment type="catalytic activity">
    <reaction evidence="1 7">
        <text>D-glucuronate = D-fructuronate</text>
        <dbReference type="Rhea" id="RHEA:13049"/>
        <dbReference type="ChEBI" id="CHEBI:58720"/>
        <dbReference type="ChEBI" id="CHEBI:59863"/>
        <dbReference type="EC" id="5.3.1.12"/>
    </reaction>
</comment>
<evidence type="ECO:0000256" key="6">
    <source>
        <dbReference type="ARBA" id="ARBA00023235"/>
    </source>
</evidence>
<comment type="similarity">
    <text evidence="3 7">Belongs to the metallo-dependent hydrolases superfamily. Uronate isomerase family.</text>
</comment>
<protein>
    <recommendedName>
        <fullName evidence="5 7">Uronate isomerase</fullName>
        <ecNumber evidence="4 7">5.3.1.12</ecNumber>
    </recommendedName>
    <alternativeName>
        <fullName evidence="7">Glucuronate isomerase</fullName>
    </alternativeName>
    <alternativeName>
        <fullName evidence="7">Uronic isomerase</fullName>
    </alternativeName>
</protein>
<evidence type="ECO:0000313" key="9">
    <source>
        <dbReference type="Proteomes" id="UP001300261"/>
    </source>
</evidence>
<reference evidence="8 9" key="1">
    <citation type="journal article" date="2016" name="Int. J. Syst. Evol. Microbiol.">
        <title>Labrenzia salina sp. nov., isolated from the rhizosphere of the halophyte Arthrocnemum macrostachyum.</title>
        <authorList>
            <person name="Camacho M."/>
            <person name="Redondo-Gomez S."/>
            <person name="Rodriguez-Llorente I."/>
            <person name="Rohde M."/>
            <person name="Sproer C."/>
            <person name="Schumann P."/>
            <person name="Klenk H.P."/>
            <person name="Montero-Calasanz M.D.C."/>
        </authorList>
    </citation>
    <scope>NUCLEOTIDE SEQUENCE [LARGE SCALE GENOMIC DNA]</scope>
    <source>
        <strain evidence="8 9">DSM 29163</strain>
    </source>
</reference>
<comment type="caution">
    <text evidence="8">The sequence shown here is derived from an EMBL/GenBank/DDBJ whole genome shotgun (WGS) entry which is preliminary data.</text>
</comment>
<dbReference type="HAMAP" id="MF_00675">
    <property type="entry name" value="UxaC"/>
    <property type="match status" value="1"/>
</dbReference>
<dbReference type="InterPro" id="IPR032466">
    <property type="entry name" value="Metal_Hydrolase"/>
</dbReference>
<dbReference type="PANTHER" id="PTHR30068">
    <property type="entry name" value="URONATE ISOMERASE"/>
    <property type="match status" value="1"/>
</dbReference>
<dbReference type="Pfam" id="PF02614">
    <property type="entry name" value="UxaC"/>
    <property type="match status" value="1"/>
</dbReference>
<dbReference type="SUPFAM" id="SSF51556">
    <property type="entry name" value="Metallo-dependent hydrolases"/>
    <property type="match status" value="1"/>
</dbReference>
<proteinExistence type="inferred from homology"/>
<evidence type="ECO:0000256" key="3">
    <source>
        <dbReference type="ARBA" id="ARBA00008397"/>
    </source>
</evidence>
<dbReference type="PANTHER" id="PTHR30068:SF4">
    <property type="entry name" value="URONATE ISOMERASE"/>
    <property type="match status" value="1"/>
</dbReference>
<dbReference type="EMBL" id="JAPEVI010000003">
    <property type="protein sequence ID" value="MCX2725239.1"/>
    <property type="molecule type" value="Genomic_DNA"/>
</dbReference>
<dbReference type="Gene3D" id="1.10.2020.10">
    <property type="entry name" value="uronate isomerase, domain 2, chain A"/>
    <property type="match status" value="1"/>
</dbReference>
<evidence type="ECO:0000256" key="4">
    <source>
        <dbReference type="ARBA" id="ARBA00012546"/>
    </source>
</evidence>
<evidence type="ECO:0000256" key="7">
    <source>
        <dbReference type="HAMAP-Rule" id="MF_00675"/>
    </source>
</evidence>